<dbReference type="InterPro" id="IPR033985">
    <property type="entry name" value="SusD-like_N"/>
</dbReference>
<dbReference type="EMBL" id="QAAD01000018">
    <property type="protein sequence ID" value="PTN07355.1"/>
    <property type="molecule type" value="Genomic_DNA"/>
</dbReference>
<dbReference type="OrthoDB" id="5694214at2"/>
<evidence type="ECO:0000256" key="1">
    <source>
        <dbReference type="ARBA" id="ARBA00004442"/>
    </source>
</evidence>
<accession>A0A2T5BYN1</accession>
<feature type="domain" description="RagB/SusD" evidence="7">
    <location>
        <begin position="346"/>
        <end position="628"/>
    </location>
</feature>
<evidence type="ECO:0000256" key="5">
    <source>
        <dbReference type="ARBA" id="ARBA00023237"/>
    </source>
</evidence>
<feature type="chain" id="PRO_5015420570" evidence="6">
    <location>
        <begin position="23"/>
        <end position="628"/>
    </location>
</feature>
<feature type="signal peptide" evidence="6">
    <location>
        <begin position="1"/>
        <end position="22"/>
    </location>
</feature>
<dbReference type="Pfam" id="PF07980">
    <property type="entry name" value="SusD_RagB"/>
    <property type="match status" value="1"/>
</dbReference>
<evidence type="ECO:0000256" key="3">
    <source>
        <dbReference type="ARBA" id="ARBA00022729"/>
    </source>
</evidence>
<feature type="domain" description="SusD-like N-terminal" evidence="8">
    <location>
        <begin position="116"/>
        <end position="248"/>
    </location>
</feature>
<evidence type="ECO:0000259" key="7">
    <source>
        <dbReference type="Pfam" id="PF07980"/>
    </source>
</evidence>
<keyword evidence="4" id="KW-0472">Membrane</keyword>
<comment type="subcellular location">
    <subcellularLocation>
        <location evidence="1">Cell outer membrane</location>
    </subcellularLocation>
</comment>
<dbReference type="GO" id="GO:0009279">
    <property type="term" value="C:cell outer membrane"/>
    <property type="evidence" value="ECO:0007669"/>
    <property type="project" value="UniProtKB-SubCell"/>
</dbReference>
<sequence>MKKIKIFCAAILLGGIALTSCVDDFAVGDSFLEKQPGVDVTQDTIFNSAEYARRFLWNDYSKLYYGLPIYWNSIDNKMNMGMFETLSDCWHSHLSWDGVNRHYYSGSYSAGTESGSDTRFGYTNEETWEAIRQSWIFIENVDRVPDMDEAEKKRLKAEAKVIIASRYFDMFRHYGGLPILDHAIQVSNDASAYQFERGTVDATVTFMTQLLDQAAADLPWSLDAADISNWDGRFTRAAAMALKCKVLLFAASPLFNDSEPYCTEGPQEAVTNLQVWYGAYKPELWTELLQACESFFTELNQKGVYGLVQAAGTSPADYRTAFRNAYFTRGSGAANPEMLISTRVRYTYGSNWQWNYYFPQSNMNGAFTPTQEYVEMFPMADGTPFDWDDPNDVANMFTQRDPRLFETILVEGASYQGRQAELWVGGREARQNSELETGQYATGYANYKFILDFSANLNKPTLWPYLRLSEVYLIYAEALLKAGRTGEAINMVDQVRARVGMGGLEASNPDKNLSDADVLMEEILRERACELGLEDVRLFDLIRNKRADLFQKQLHGLRIYRADGVQDSWSDKDASTRGPRPTEFTYSKFELTNAKRAWWTSFSPKWYLAAFPPVEVNKGYGLTQNPGW</sequence>
<dbReference type="InterPro" id="IPR011990">
    <property type="entry name" value="TPR-like_helical_dom_sf"/>
</dbReference>
<dbReference type="Gene3D" id="1.25.40.390">
    <property type="match status" value="1"/>
</dbReference>
<comment type="caution">
    <text evidence="9">The sequence shown here is derived from an EMBL/GenBank/DDBJ whole genome shotgun (WGS) entry which is preliminary data.</text>
</comment>
<proteinExistence type="inferred from homology"/>
<gene>
    <name evidence="9" type="ORF">C8N47_1186</name>
</gene>
<keyword evidence="3 6" id="KW-0732">Signal</keyword>
<name>A0A2T5BYN1_9BACT</name>
<evidence type="ECO:0000256" key="6">
    <source>
        <dbReference type="SAM" id="SignalP"/>
    </source>
</evidence>
<keyword evidence="5" id="KW-0998">Cell outer membrane</keyword>
<dbReference type="RefSeq" id="WP_107823313.1">
    <property type="nucleotide sequence ID" value="NZ_OY782574.1"/>
</dbReference>
<organism evidence="9 10">
    <name type="scientific">Mangrovibacterium marinum</name>
    <dbReference type="NCBI Taxonomy" id="1639118"/>
    <lineage>
        <taxon>Bacteria</taxon>
        <taxon>Pseudomonadati</taxon>
        <taxon>Bacteroidota</taxon>
        <taxon>Bacteroidia</taxon>
        <taxon>Marinilabiliales</taxon>
        <taxon>Prolixibacteraceae</taxon>
        <taxon>Mangrovibacterium</taxon>
    </lineage>
</organism>
<evidence type="ECO:0000313" key="9">
    <source>
        <dbReference type="EMBL" id="PTN07355.1"/>
    </source>
</evidence>
<evidence type="ECO:0000313" key="10">
    <source>
        <dbReference type="Proteomes" id="UP000243525"/>
    </source>
</evidence>
<dbReference type="AlphaFoldDB" id="A0A2T5BYN1"/>
<dbReference type="InterPro" id="IPR012944">
    <property type="entry name" value="SusD_RagB_dom"/>
</dbReference>
<reference evidence="9 10" key="1">
    <citation type="submission" date="2018-04" db="EMBL/GenBank/DDBJ databases">
        <title>Genomic Encyclopedia of Archaeal and Bacterial Type Strains, Phase II (KMG-II): from individual species to whole genera.</title>
        <authorList>
            <person name="Goeker M."/>
        </authorList>
    </citation>
    <scope>NUCLEOTIDE SEQUENCE [LARGE SCALE GENOMIC DNA]</scope>
    <source>
        <strain evidence="9 10">DSM 28823</strain>
    </source>
</reference>
<dbReference type="PROSITE" id="PS51257">
    <property type="entry name" value="PROKAR_LIPOPROTEIN"/>
    <property type="match status" value="1"/>
</dbReference>
<dbReference type="Pfam" id="PF14322">
    <property type="entry name" value="SusD-like_3"/>
    <property type="match status" value="1"/>
</dbReference>
<comment type="similarity">
    <text evidence="2">Belongs to the SusD family.</text>
</comment>
<evidence type="ECO:0000256" key="4">
    <source>
        <dbReference type="ARBA" id="ARBA00023136"/>
    </source>
</evidence>
<keyword evidence="10" id="KW-1185">Reference proteome</keyword>
<evidence type="ECO:0000259" key="8">
    <source>
        <dbReference type="Pfam" id="PF14322"/>
    </source>
</evidence>
<dbReference type="Proteomes" id="UP000243525">
    <property type="component" value="Unassembled WGS sequence"/>
</dbReference>
<dbReference type="SUPFAM" id="SSF48452">
    <property type="entry name" value="TPR-like"/>
    <property type="match status" value="1"/>
</dbReference>
<evidence type="ECO:0000256" key="2">
    <source>
        <dbReference type="ARBA" id="ARBA00006275"/>
    </source>
</evidence>
<protein>
    <submittedName>
        <fullName evidence="9">Putative outer membrane starch-binding protein</fullName>
    </submittedName>
</protein>